<dbReference type="AlphaFoldDB" id="A0A0P1AIF2"/>
<proteinExistence type="predicted"/>
<accession>A0A0P1AIF2</accession>
<sequence length="73" mass="8740">MLIVNECKRARCTDSKAISDTSNVHTFTFLHLHVIIVALDTTLQRHSQRRTYRDRTINRVWQGDRQTMDIWRI</sequence>
<name>A0A0P1AIF2_PLAHL</name>
<evidence type="ECO:0000313" key="1">
    <source>
        <dbReference type="EMBL" id="CEG40484.1"/>
    </source>
</evidence>
<evidence type="ECO:0000313" key="2">
    <source>
        <dbReference type="Proteomes" id="UP000054928"/>
    </source>
</evidence>
<protein>
    <submittedName>
        <fullName evidence="1">Uncharacterized protein</fullName>
    </submittedName>
</protein>
<dbReference type="RefSeq" id="XP_024576853.1">
    <property type="nucleotide sequence ID" value="XM_024726147.1"/>
</dbReference>
<organism evidence="1 2">
    <name type="scientific">Plasmopara halstedii</name>
    <name type="common">Downy mildew of sunflower</name>
    <dbReference type="NCBI Taxonomy" id="4781"/>
    <lineage>
        <taxon>Eukaryota</taxon>
        <taxon>Sar</taxon>
        <taxon>Stramenopiles</taxon>
        <taxon>Oomycota</taxon>
        <taxon>Peronosporomycetes</taxon>
        <taxon>Peronosporales</taxon>
        <taxon>Peronosporaceae</taxon>
        <taxon>Plasmopara</taxon>
    </lineage>
</organism>
<keyword evidence="2" id="KW-1185">Reference proteome</keyword>
<reference evidence="2" key="1">
    <citation type="submission" date="2014-09" db="EMBL/GenBank/DDBJ databases">
        <authorList>
            <person name="Sharma Rahul"/>
            <person name="Thines Marco"/>
        </authorList>
    </citation>
    <scope>NUCLEOTIDE SEQUENCE [LARGE SCALE GENOMIC DNA]</scope>
</reference>
<dbReference type="Proteomes" id="UP000054928">
    <property type="component" value="Unassembled WGS sequence"/>
</dbReference>
<dbReference type="GeneID" id="36405735"/>
<dbReference type="EMBL" id="CCYD01000523">
    <property type="protein sequence ID" value="CEG40484.1"/>
    <property type="molecule type" value="Genomic_DNA"/>
</dbReference>